<sequence length="911" mass="103473">MHFFWSLLFFFVISLNAFSQENFDVKGRVLEGNTKKPIGGAKILLEGREDFVISDELGNFQVFTSSKNFVLVIFMTDYTTKKYPIELEEMSLDLGDIFLERDITLEKTDNLIALTEADLADDESSFGNMGILQATKDVFLNRAAFDFGQAFFRVRGYDAENGLVLINGLPMNKIFDGRPQWNNWGGLNDVVRNQEFSNGLDPSDRSFGRLLGLTNIDTRPSLMRPGTRLSSSASNRTYTDRIMATYNSGNNGNQLFYSISASRRSAKQGYIQGTLYDAYSVFGALEYQINSKNSLLLTSILSSNRRGRSSAVTEEVFQLAGRKYNPYWGLQDGQIRNSRERRIAEPIFMFNHMLKAKNIRISSGAAYQFGTTARSRLGYSNAPNPDPTYYRYLPSYYINSPIGANFESARIAKEAFLETPQLQWNTLYQSNMNTIPVGMASYLLYDDMTRDNQITFNTVANLKISEHFKLDVGTTYKMLDSNNYAMINDLLGAEYHEDKDAFSDTRNDVNGDLLKVKGDTFNYSYTMEASDWNAFVQLRYNYKSWDSFLSLQYGKTEYQREGLFLNERFLGSIGQSEKVFFTPMGVKGGLTYKFNGRHWMSVNGVYLKKAPTLQNSFVNPRESNQIVPNLQHETNSSVDFNYFIRLPKVMGRLTGFYSRFQNTTDINFFFVDAGVGSDFVQEVVTDLDKLHMGVELGLEYQISSSVKLSAVAAIGKYLYASDPFVSINFDTAGAEEDVLDERGFIDLGIAKIKDYKLAQGPQKAYAFGIEYRDPKYWWVGMSANYLANNYSNISTITRTQSFYLDPETGSPFPEATEENVMKLLRQDPLDNFYLLNLVGGKSWLVNSKYISVFGSINNVFDTVFRTGGYEQSRNGNYGQLARDNASGNPSFAPKYWYGYGRTYFLNLAFSF</sequence>
<dbReference type="SUPFAM" id="SSF49464">
    <property type="entry name" value="Carboxypeptidase regulatory domain-like"/>
    <property type="match status" value="1"/>
</dbReference>
<dbReference type="RefSeq" id="WP_354617383.1">
    <property type="nucleotide sequence ID" value="NZ_JBEWYP010000002.1"/>
</dbReference>
<comment type="caution">
    <text evidence="5">The sequence shown here is derived from an EMBL/GenBank/DDBJ whole genome shotgun (WGS) entry which is preliminary data.</text>
</comment>
<feature type="chain" id="PRO_5047065302" evidence="4">
    <location>
        <begin position="20"/>
        <end position="911"/>
    </location>
</feature>
<keyword evidence="4" id="KW-0732">Signal</keyword>
<proteinExistence type="predicted"/>
<evidence type="ECO:0000313" key="5">
    <source>
        <dbReference type="EMBL" id="MET7028545.1"/>
    </source>
</evidence>
<dbReference type="InterPro" id="IPR036942">
    <property type="entry name" value="Beta-barrel_TonB_sf"/>
</dbReference>
<keyword evidence="3" id="KW-0998">Cell outer membrane</keyword>
<comment type="subcellular location">
    <subcellularLocation>
        <location evidence="1">Cell outer membrane</location>
    </subcellularLocation>
</comment>
<dbReference type="Gene3D" id="2.40.170.20">
    <property type="entry name" value="TonB-dependent receptor, beta-barrel domain"/>
    <property type="match status" value="1"/>
</dbReference>
<accession>A0ABV2TVP0</accession>
<dbReference type="SUPFAM" id="SSF56935">
    <property type="entry name" value="Porins"/>
    <property type="match status" value="1"/>
</dbReference>
<gene>
    <name evidence="5" type="ORF">ABXZ32_04020</name>
</gene>
<evidence type="ECO:0000313" key="6">
    <source>
        <dbReference type="Proteomes" id="UP001549773"/>
    </source>
</evidence>
<keyword evidence="6" id="KW-1185">Reference proteome</keyword>
<evidence type="ECO:0000256" key="1">
    <source>
        <dbReference type="ARBA" id="ARBA00004442"/>
    </source>
</evidence>
<organism evidence="5 6">
    <name type="scientific">Sediminicola luteus</name>
    <dbReference type="NCBI Taxonomy" id="319238"/>
    <lineage>
        <taxon>Bacteria</taxon>
        <taxon>Pseudomonadati</taxon>
        <taxon>Bacteroidota</taxon>
        <taxon>Flavobacteriia</taxon>
        <taxon>Flavobacteriales</taxon>
        <taxon>Flavobacteriaceae</taxon>
        <taxon>Sediminicola</taxon>
    </lineage>
</organism>
<dbReference type="Proteomes" id="UP001549773">
    <property type="component" value="Unassembled WGS sequence"/>
</dbReference>
<evidence type="ECO:0000256" key="2">
    <source>
        <dbReference type="ARBA" id="ARBA00023136"/>
    </source>
</evidence>
<reference evidence="5 6" key="1">
    <citation type="submission" date="2024-07" db="EMBL/GenBank/DDBJ databases">
        <title>The genome sequence of type strain Sediminicola luteus GDMCC 1.2596T.</title>
        <authorList>
            <person name="Liu Y."/>
        </authorList>
    </citation>
    <scope>NUCLEOTIDE SEQUENCE [LARGE SCALE GENOMIC DNA]</scope>
    <source>
        <strain evidence="5 6">GDMCC 1.2596</strain>
    </source>
</reference>
<keyword evidence="2" id="KW-0472">Membrane</keyword>
<keyword evidence="5" id="KW-0675">Receptor</keyword>
<dbReference type="EMBL" id="JBEWYP010000002">
    <property type="protein sequence ID" value="MET7028545.1"/>
    <property type="molecule type" value="Genomic_DNA"/>
</dbReference>
<protein>
    <submittedName>
        <fullName evidence="5">TonB-dependent receptor</fullName>
    </submittedName>
</protein>
<evidence type="ECO:0000256" key="3">
    <source>
        <dbReference type="ARBA" id="ARBA00023237"/>
    </source>
</evidence>
<feature type="signal peptide" evidence="4">
    <location>
        <begin position="1"/>
        <end position="19"/>
    </location>
</feature>
<evidence type="ECO:0000256" key="4">
    <source>
        <dbReference type="SAM" id="SignalP"/>
    </source>
</evidence>
<dbReference type="InterPro" id="IPR008969">
    <property type="entry name" value="CarboxyPept-like_regulatory"/>
</dbReference>
<name>A0ABV2TVP0_9FLAO</name>